<feature type="domain" description="ABC transporter" evidence="4">
    <location>
        <begin position="20"/>
        <end position="248"/>
    </location>
</feature>
<dbReference type="RefSeq" id="WP_261599358.1">
    <property type="nucleotide sequence ID" value="NZ_CP104550.1"/>
</dbReference>
<keyword evidence="1" id="KW-0813">Transport</keyword>
<sequence length="264" mass="29697">MAAIRKKRLPRKEGIKIPAVEIEDVSYAVREKLILDGINLRIPSGELTAIIGPNGGGKTTLLRLITGQIKPSSGTVRVLGMKPEYARHRVGYLPQRSHFETDFPINVFQTVLMGAYRKLESYTDRDRERTLKWLERVGMLEYSDRKLDDLSGGELQRVFLARALVREPELLLLDEPTSSVDPAFQASFYNIIDELRGDVTIIVVSHDIGTVAQHVDSIACLNHRIFVHGTVEEALGCLEDAYSCPVELIAHGIPHRVLERHREP</sequence>
<dbReference type="Gene3D" id="3.40.50.300">
    <property type="entry name" value="P-loop containing nucleotide triphosphate hydrolases"/>
    <property type="match status" value="1"/>
</dbReference>
<dbReference type="GO" id="GO:0005524">
    <property type="term" value="F:ATP binding"/>
    <property type="evidence" value="ECO:0007669"/>
    <property type="project" value="UniProtKB-KW"/>
</dbReference>
<dbReference type="Proteomes" id="UP001065373">
    <property type="component" value="Chromosome"/>
</dbReference>
<organism evidence="5">
    <name type="scientific">Methanothermobacter wolfeii</name>
    <name type="common">Methanobacterium wolfei</name>
    <dbReference type="NCBI Taxonomy" id="145261"/>
    <lineage>
        <taxon>Archaea</taxon>
        <taxon>Methanobacteriati</taxon>
        <taxon>Methanobacteriota</taxon>
        <taxon>Methanomada group</taxon>
        <taxon>Methanobacteria</taxon>
        <taxon>Methanobacteriales</taxon>
        <taxon>Methanobacteriaceae</taxon>
        <taxon>Methanothermobacter</taxon>
    </lineage>
</organism>
<dbReference type="InterPro" id="IPR050153">
    <property type="entry name" value="Metal_Ion_Import_ABC"/>
</dbReference>
<dbReference type="InterPro" id="IPR017871">
    <property type="entry name" value="ABC_transporter-like_CS"/>
</dbReference>
<dbReference type="PROSITE" id="PS00211">
    <property type="entry name" value="ABC_TRANSPORTER_1"/>
    <property type="match status" value="1"/>
</dbReference>
<evidence type="ECO:0000256" key="2">
    <source>
        <dbReference type="ARBA" id="ARBA00022741"/>
    </source>
</evidence>
<dbReference type="PANTHER" id="PTHR42734">
    <property type="entry name" value="METAL TRANSPORT SYSTEM ATP-BINDING PROTEIN TM_0124-RELATED"/>
    <property type="match status" value="1"/>
</dbReference>
<dbReference type="InterPro" id="IPR003593">
    <property type="entry name" value="AAA+_ATPase"/>
</dbReference>
<proteinExistence type="predicted"/>
<dbReference type="AlphaFoldDB" id="A0A9E7UKZ3"/>
<protein>
    <submittedName>
        <fullName evidence="5">Metal ABC transporter ATP-binding protein</fullName>
    </submittedName>
</protein>
<dbReference type="GeneID" id="75106581"/>
<name>A0A9E7UKZ3_METWO</name>
<dbReference type="FunFam" id="3.40.50.300:FF:000134">
    <property type="entry name" value="Iron-enterobactin ABC transporter ATP-binding protein"/>
    <property type="match status" value="1"/>
</dbReference>
<reference evidence="5" key="1">
    <citation type="submission" date="2022-09" db="EMBL/GenBank/DDBJ databases">
        <title>Characterization of three MwoI isoschizomers from sequenced genome and metagenomes.</title>
        <authorList>
            <person name="Fomenkov A."/>
            <person name="Xu S.Y."/>
            <person name="Roberts R.J."/>
        </authorList>
    </citation>
    <scope>NUCLEOTIDE SEQUENCE</scope>
    <source>
        <strain evidence="5">DSM 2970</strain>
    </source>
</reference>
<dbReference type="Pfam" id="PF00005">
    <property type="entry name" value="ABC_tran"/>
    <property type="match status" value="1"/>
</dbReference>
<dbReference type="CDD" id="cd03235">
    <property type="entry name" value="ABC_Metallic_Cations"/>
    <property type="match status" value="1"/>
</dbReference>
<dbReference type="EMBL" id="CP104550">
    <property type="protein sequence ID" value="UXH30905.1"/>
    <property type="molecule type" value="Genomic_DNA"/>
</dbReference>
<dbReference type="GO" id="GO:0016887">
    <property type="term" value="F:ATP hydrolysis activity"/>
    <property type="evidence" value="ECO:0007669"/>
    <property type="project" value="InterPro"/>
</dbReference>
<dbReference type="InterPro" id="IPR027417">
    <property type="entry name" value="P-loop_NTPase"/>
</dbReference>
<dbReference type="SUPFAM" id="SSF52540">
    <property type="entry name" value="P-loop containing nucleoside triphosphate hydrolases"/>
    <property type="match status" value="1"/>
</dbReference>
<dbReference type="InterPro" id="IPR003439">
    <property type="entry name" value="ABC_transporter-like_ATP-bd"/>
</dbReference>
<evidence type="ECO:0000256" key="1">
    <source>
        <dbReference type="ARBA" id="ARBA00022448"/>
    </source>
</evidence>
<evidence type="ECO:0000259" key="4">
    <source>
        <dbReference type="PROSITE" id="PS50893"/>
    </source>
</evidence>
<evidence type="ECO:0000256" key="3">
    <source>
        <dbReference type="ARBA" id="ARBA00022840"/>
    </source>
</evidence>
<keyword evidence="2" id="KW-0547">Nucleotide-binding</keyword>
<evidence type="ECO:0000313" key="5">
    <source>
        <dbReference type="EMBL" id="UXH30905.1"/>
    </source>
</evidence>
<keyword evidence="3 5" id="KW-0067">ATP-binding</keyword>
<accession>A0A9E7UKZ3</accession>
<gene>
    <name evidence="5" type="ORF">N5910_04975</name>
</gene>
<dbReference type="PROSITE" id="PS50893">
    <property type="entry name" value="ABC_TRANSPORTER_2"/>
    <property type="match status" value="1"/>
</dbReference>
<dbReference type="SMART" id="SM00382">
    <property type="entry name" value="AAA"/>
    <property type="match status" value="1"/>
</dbReference>